<keyword evidence="9 12" id="KW-0472">Membrane</keyword>
<evidence type="ECO:0000313" key="13">
    <source>
        <dbReference type="EMBL" id="KAJ8045724.1"/>
    </source>
</evidence>
<keyword evidence="10" id="KW-0739">Sodium transport</keyword>
<feature type="transmembrane region" description="Helical" evidence="12">
    <location>
        <begin position="158"/>
        <end position="178"/>
    </location>
</feature>
<evidence type="ECO:0000256" key="12">
    <source>
        <dbReference type="SAM" id="Phobius"/>
    </source>
</evidence>
<keyword evidence="3" id="KW-0813">Transport</keyword>
<proteinExistence type="inferred from homology"/>
<comment type="caution">
    <text evidence="13">The sequence shown here is derived from an EMBL/GenBank/DDBJ whole genome shotgun (WGS) entry which is preliminary data.</text>
</comment>
<dbReference type="PANTHER" id="PTHR42985">
    <property type="entry name" value="SODIUM-COUPLED MONOCARBOXYLATE TRANSPORTER"/>
    <property type="match status" value="1"/>
</dbReference>
<keyword evidence="7" id="KW-0915">Sodium</keyword>
<dbReference type="EMBL" id="JAIZAY010000003">
    <property type="protein sequence ID" value="KAJ8045724.1"/>
    <property type="molecule type" value="Genomic_DNA"/>
</dbReference>
<keyword evidence="14" id="KW-1185">Reference proteome</keyword>
<comment type="subcellular location">
    <subcellularLocation>
        <location evidence="1">Cell membrane</location>
        <topology evidence="1">Multi-pass membrane protein</topology>
    </subcellularLocation>
</comment>
<gene>
    <name evidence="13" type="ORF">HOLleu_08787</name>
</gene>
<dbReference type="GO" id="GO:0006814">
    <property type="term" value="P:sodium ion transport"/>
    <property type="evidence" value="ECO:0007669"/>
    <property type="project" value="UniProtKB-KW"/>
</dbReference>
<dbReference type="Gene3D" id="1.20.1730.10">
    <property type="entry name" value="Sodium/glucose cotransporter"/>
    <property type="match status" value="1"/>
</dbReference>
<evidence type="ECO:0000256" key="3">
    <source>
        <dbReference type="ARBA" id="ARBA00022448"/>
    </source>
</evidence>
<feature type="transmembrane region" description="Helical" evidence="12">
    <location>
        <begin position="91"/>
        <end position="112"/>
    </location>
</feature>
<feature type="transmembrane region" description="Helical" evidence="12">
    <location>
        <begin position="119"/>
        <end position="138"/>
    </location>
</feature>
<name>A0A9Q1CJQ2_HOLLE</name>
<evidence type="ECO:0000313" key="14">
    <source>
        <dbReference type="Proteomes" id="UP001152320"/>
    </source>
</evidence>
<dbReference type="Proteomes" id="UP001152320">
    <property type="component" value="Chromosome 3"/>
</dbReference>
<evidence type="ECO:0000256" key="10">
    <source>
        <dbReference type="ARBA" id="ARBA00023201"/>
    </source>
</evidence>
<keyword evidence="5 12" id="KW-0812">Transmembrane</keyword>
<dbReference type="InterPro" id="IPR051163">
    <property type="entry name" value="Sodium:Solute_Symporter_SSF"/>
</dbReference>
<evidence type="ECO:0000256" key="11">
    <source>
        <dbReference type="RuleBase" id="RU362091"/>
    </source>
</evidence>
<feature type="transmembrane region" description="Helical" evidence="12">
    <location>
        <begin position="65"/>
        <end position="85"/>
    </location>
</feature>
<reference evidence="13" key="1">
    <citation type="submission" date="2021-10" db="EMBL/GenBank/DDBJ databases">
        <title>Tropical sea cucumber genome reveals ecological adaptation and Cuvierian tubules defense mechanism.</title>
        <authorList>
            <person name="Chen T."/>
        </authorList>
    </citation>
    <scope>NUCLEOTIDE SEQUENCE</scope>
    <source>
        <strain evidence="13">Nanhai2018</strain>
        <tissue evidence="13">Muscle</tissue>
    </source>
</reference>
<protein>
    <submittedName>
        <fullName evidence="13">Sodium-dependent multivitamin transporter</fullName>
    </submittedName>
</protein>
<evidence type="ECO:0000256" key="6">
    <source>
        <dbReference type="ARBA" id="ARBA00022989"/>
    </source>
</evidence>
<sequence length="216" mass="23279">MYFVSQQFGHIPGYQGLFISCLFAGALSTVSSGLNAIVAVILIDIYKPIMEWIRRDQTNDASATLLAKILTLVFGLLTLALAFTASKLGTLVTLANSIFGALGGPLVASFLLGMFWKRANLWGVLIGTVVSFCFGAWISAGSLLNRDALNIYQLSFNWYAAVTILTTVVVAVPLSEVFRFFLPSECGKTVDPNLLTPLVRETDLTPGICGNSYSAH</sequence>
<dbReference type="GO" id="GO:0015293">
    <property type="term" value="F:symporter activity"/>
    <property type="evidence" value="ECO:0007669"/>
    <property type="project" value="TreeGrafter"/>
</dbReference>
<keyword evidence="8" id="KW-0406">Ion transport</keyword>
<comment type="similarity">
    <text evidence="2 11">Belongs to the sodium:solute symporter (SSF) (TC 2.A.21) family.</text>
</comment>
<dbReference type="PANTHER" id="PTHR42985:SF28">
    <property type="entry name" value="SODIUM-DEPENDENT MULTIVITAMIN TRANSPORTER"/>
    <property type="match status" value="1"/>
</dbReference>
<evidence type="ECO:0000256" key="5">
    <source>
        <dbReference type="ARBA" id="ARBA00022692"/>
    </source>
</evidence>
<evidence type="ECO:0000256" key="4">
    <source>
        <dbReference type="ARBA" id="ARBA00022475"/>
    </source>
</evidence>
<evidence type="ECO:0000256" key="2">
    <source>
        <dbReference type="ARBA" id="ARBA00006434"/>
    </source>
</evidence>
<keyword evidence="4" id="KW-1003">Cell membrane</keyword>
<evidence type="ECO:0000256" key="8">
    <source>
        <dbReference type="ARBA" id="ARBA00023065"/>
    </source>
</evidence>
<dbReference type="Pfam" id="PF00474">
    <property type="entry name" value="SSF"/>
    <property type="match status" value="1"/>
</dbReference>
<dbReference type="OrthoDB" id="6132759at2759"/>
<dbReference type="GO" id="GO:0005886">
    <property type="term" value="C:plasma membrane"/>
    <property type="evidence" value="ECO:0007669"/>
    <property type="project" value="UniProtKB-SubCell"/>
</dbReference>
<dbReference type="PROSITE" id="PS50283">
    <property type="entry name" value="NA_SOLUT_SYMP_3"/>
    <property type="match status" value="1"/>
</dbReference>
<evidence type="ECO:0000256" key="7">
    <source>
        <dbReference type="ARBA" id="ARBA00023053"/>
    </source>
</evidence>
<organism evidence="13 14">
    <name type="scientific">Holothuria leucospilota</name>
    <name type="common">Black long sea cucumber</name>
    <name type="synonym">Mertensiothuria leucospilota</name>
    <dbReference type="NCBI Taxonomy" id="206669"/>
    <lineage>
        <taxon>Eukaryota</taxon>
        <taxon>Metazoa</taxon>
        <taxon>Echinodermata</taxon>
        <taxon>Eleutherozoa</taxon>
        <taxon>Echinozoa</taxon>
        <taxon>Holothuroidea</taxon>
        <taxon>Aspidochirotacea</taxon>
        <taxon>Aspidochirotida</taxon>
        <taxon>Holothuriidae</taxon>
        <taxon>Holothuria</taxon>
    </lineage>
</organism>
<keyword evidence="6 12" id="KW-1133">Transmembrane helix</keyword>
<evidence type="ECO:0000256" key="1">
    <source>
        <dbReference type="ARBA" id="ARBA00004651"/>
    </source>
</evidence>
<dbReference type="InterPro" id="IPR001734">
    <property type="entry name" value="Na/solute_symporter"/>
</dbReference>
<feature type="transmembrane region" description="Helical" evidence="12">
    <location>
        <begin position="17"/>
        <end position="45"/>
    </location>
</feature>
<dbReference type="InterPro" id="IPR038377">
    <property type="entry name" value="Na/Glc_symporter_sf"/>
</dbReference>
<evidence type="ECO:0000256" key="9">
    <source>
        <dbReference type="ARBA" id="ARBA00023136"/>
    </source>
</evidence>
<accession>A0A9Q1CJQ2</accession>
<dbReference type="AlphaFoldDB" id="A0A9Q1CJQ2"/>